<name>A0A7D9D5M9_PARCT</name>
<dbReference type="GO" id="GO:0003887">
    <property type="term" value="F:DNA-directed DNA polymerase activity"/>
    <property type="evidence" value="ECO:0007669"/>
    <property type="project" value="UniProtKB-KW"/>
</dbReference>
<evidence type="ECO:0000313" key="10">
    <source>
        <dbReference type="EMBL" id="CAB3977066.1"/>
    </source>
</evidence>
<dbReference type="SUPFAM" id="SSF56672">
    <property type="entry name" value="DNA/RNA polymerases"/>
    <property type="match status" value="1"/>
</dbReference>
<sequence length="332" mass="38332">MDTLLNVYEIYHFEKRQKIFDNYVNTFMKLKQESSGIPKNCLDENGVVIKQKLQEYILDYLEHEQVELEAEKISYNPGQRTVMKALLNSLWGKLAQNEDTTVVSFIDSMDDLLELVNDRTVDVTSLDFISDNIAQTTRSKGCSLTPLPNCNVIVASFVTAYAGLELFKYLHKLGQNVLYYDTDSVIFIEDVENGKCIQTGGYLGEMTDELYEKDTSEKWIEQFCTAGPKSYSYHTNEYTCYLKDGTAQKQRDEIVHVKGFTLKGPAKDMITFDSINACIKDKKKEIEVTYREFVRETSQSIAVKEKLKKFRFTFDKRVIHNDFTTTPFGYLK</sequence>
<dbReference type="InterPro" id="IPR023211">
    <property type="entry name" value="DNA_pol_palm_dom_sf"/>
</dbReference>
<keyword evidence="6" id="KW-0239">DNA-directed DNA polymerase</keyword>
<evidence type="ECO:0000256" key="4">
    <source>
        <dbReference type="ARBA" id="ARBA00022695"/>
    </source>
</evidence>
<evidence type="ECO:0000256" key="5">
    <source>
        <dbReference type="ARBA" id="ARBA00022705"/>
    </source>
</evidence>
<keyword evidence="3" id="KW-0808">Transferase</keyword>
<keyword evidence="4" id="KW-0548">Nucleotidyltransferase</keyword>
<reference evidence="10" key="1">
    <citation type="submission" date="2020-04" db="EMBL/GenBank/DDBJ databases">
        <authorList>
            <person name="Alioto T."/>
            <person name="Alioto T."/>
            <person name="Gomez Garrido J."/>
        </authorList>
    </citation>
    <scope>NUCLEOTIDE SEQUENCE</scope>
    <source>
        <strain evidence="10">A484AB</strain>
    </source>
</reference>
<evidence type="ECO:0000256" key="1">
    <source>
        <dbReference type="ARBA" id="ARBA00005755"/>
    </source>
</evidence>
<dbReference type="AlphaFoldDB" id="A0A7D9D5M9"/>
<comment type="caution">
    <text evidence="10">The sequence shown here is derived from an EMBL/GenBank/DDBJ whole genome shotgun (WGS) entry which is preliminary data.</text>
</comment>
<gene>
    <name evidence="10" type="ORF">PACLA_8A017935</name>
</gene>
<dbReference type="Proteomes" id="UP001152795">
    <property type="component" value="Unassembled WGS sequence"/>
</dbReference>
<dbReference type="EC" id="2.7.7.7" evidence="2"/>
<dbReference type="InterPro" id="IPR043502">
    <property type="entry name" value="DNA/RNA_pol_sf"/>
</dbReference>
<dbReference type="PANTHER" id="PTHR33568:SF3">
    <property type="entry name" value="DNA-DIRECTED DNA POLYMERASE"/>
    <property type="match status" value="1"/>
</dbReference>
<dbReference type="GO" id="GO:0006260">
    <property type="term" value="P:DNA replication"/>
    <property type="evidence" value="ECO:0007669"/>
    <property type="project" value="UniProtKB-KW"/>
</dbReference>
<proteinExistence type="inferred from homology"/>
<dbReference type="GO" id="GO:0003677">
    <property type="term" value="F:DNA binding"/>
    <property type="evidence" value="ECO:0007669"/>
    <property type="project" value="UniProtKB-KW"/>
</dbReference>
<keyword evidence="5" id="KW-0235">DNA replication</keyword>
<protein>
    <recommendedName>
        <fullName evidence="2">DNA-directed DNA polymerase</fullName>
        <ecNumber evidence="2">2.7.7.7</ecNumber>
    </recommendedName>
</protein>
<dbReference type="OrthoDB" id="3065915at2759"/>
<dbReference type="InterPro" id="IPR004868">
    <property type="entry name" value="DNA-dir_DNA_pol_B_mt/vir"/>
</dbReference>
<evidence type="ECO:0000256" key="3">
    <source>
        <dbReference type="ARBA" id="ARBA00022679"/>
    </source>
</evidence>
<evidence type="ECO:0000313" key="11">
    <source>
        <dbReference type="Proteomes" id="UP001152795"/>
    </source>
</evidence>
<evidence type="ECO:0000256" key="6">
    <source>
        <dbReference type="ARBA" id="ARBA00022932"/>
    </source>
</evidence>
<evidence type="ECO:0000256" key="8">
    <source>
        <dbReference type="ARBA" id="ARBA00049244"/>
    </source>
</evidence>
<comment type="similarity">
    <text evidence="1">Belongs to the DNA polymerase type-B family.</text>
</comment>
<comment type="catalytic activity">
    <reaction evidence="8">
        <text>DNA(n) + a 2'-deoxyribonucleoside 5'-triphosphate = DNA(n+1) + diphosphate</text>
        <dbReference type="Rhea" id="RHEA:22508"/>
        <dbReference type="Rhea" id="RHEA-COMP:17339"/>
        <dbReference type="Rhea" id="RHEA-COMP:17340"/>
        <dbReference type="ChEBI" id="CHEBI:33019"/>
        <dbReference type="ChEBI" id="CHEBI:61560"/>
        <dbReference type="ChEBI" id="CHEBI:173112"/>
        <dbReference type="EC" id="2.7.7.7"/>
    </reaction>
</comment>
<evidence type="ECO:0000259" key="9">
    <source>
        <dbReference type="Pfam" id="PF03175"/>
    </source>
</evidence>
<feature type="domain" description="DNA-directed DNA polymerase family B mitochondria/virus" evidence="9">
    <location>
        <begin position="74"/>
        <end position="129"/>
    </location>
</feature>
<dbReference type="Pfam" id="PF03175">
    <property type="entry name" value="DNA_pol_B_2"/>
    <property type="match status" value="1"/>
</dbReference>
<evidence type="ECO:0000256" key="2">
    <source>
        <dbReference type="ARBA" id="ARBA00012417"/>
    </source>
</evidence>
<dbReference type="Gene3D" id="3.90.1600.10">
    <property type="entry name" value="Palm domain of DNA polymerase"/>
    <property type="match status" value="1"/>
</dbReference>
<accession>A0A7D9D5M9</accession>
<keyword evidence="7" id="KW-0238">DNA-binding</keyword>
<keyword evidence="11" id="KW-1185">Reference proteome</keyword>
<dbReference type="PANTHER" id="PTHR33568">
    <property type="entry name" value="DNA POLYMERASE"/>
    <property type="match status" value="1"/>
</dbReference>
<evidence type="ECO:0000256" key="7">
    <source>
        <dbReference type="ARBA" id="ARBA00023125"/>
    </source>
</evidence>
<organism evidence="10 11">
    <name type="scientific">Paramuricea clavata</name>
    <name type="common">Red gorgonian</name>
    <name type="synonym">Violescent sea-whip</name>
    <dbReference type="NCBI Taxonomy" id="317549"/>
    <lineage>
        <taxon>Eukaryota</taxon>
        <taxon>Metazoa</taxon>
        <taxon>Cnidaria</taxon>
        <taxon>Anthozoa</taxon>
        <taxon>Octocorallia</taxon>
        <taxon>Malacalcyonacea</taxon>
        <taxon>Plexauridae</taxon>
        <taxon>Paramuricea</taxon>
    </lineage>
</organism>
<dbReference type="EMBL" id="CACRXK020000028">
    <property type="protein sequence ID" value="CAB3977066.1"/>
    <property type="molecule type" value="Genomic_DNA"/>
</dbReference>
<dbReference type="GO" id="GO:0000166">
    <property type="term" value="F:nucleotide binding"/>
    <property type="evidence" value="ECO:0007669"/>
    <property type="project" value="InterPro"/>
</dbReference>